<reference evidence="7" key="1">
    <citation type="journal article" date="2019" name="Int. J. Syst. Evol. Microbiol.">
        <title>The Global Catalogue of Microorganisms (GCM) 10K type strain sequencing project: providing services to taxonomists for standard genome sequencing and annotation.</title>
        <authorList>
            <consortium name="The Broad Institute Genomics Platform"/>
            <consortium name="The Broad Institute Genome Sequencing Center for Infectious Disease"/>
            <person name="Wu L."/>
            <person name="Ma J."/>
        </authorList>
    </citation>
    <scope>NUCLEOTIDE SEQUENCE [LARGE SCALE GENOMIC DNA]</scope>
    <source>
        <strain evidence="7">KCTC 42211</strain>
    </source>
</reference>
<evidence type="ECO:0000256" key="1">
    <source>
        <dbReference type="ARBA" id="ARBA00005187"/>
    </source>
</evidence>
<evidence type="ECO:0000313" key="7">
    <source>
        <dbReference type="Proteomes" id="UP001595724"/>
    </source>
</evidence>
<dbReference type="InterPro" id="IPR006426">
    <property type="entry name" value="Asn_synth_AEB"/>
</dbReference>
<dbReference type="PANTHER" id="PTHR43284:SF1">
    <property type="entry name" value="ASPARAGINE SYNTHETASE"/>
    <property type="match status" value="1"/>
</dbReference>
<comment type="pathway">
    <text evidence="1">Amino-acid biosynthesis; L-asparagine biosynthesis; L-asparagine from L-aspartate (L-Gln route): step 1/1.</text>
</comment>
<organism evidence="6 7">
    <name type="scientific">Luteimonas notoginsengisoli</name>
    <dbReference type="NCBI Taxonomy" id="1578200"/>
    <lineage>
        <taxon>Bacteria</taxon>
        <taxon>Pseudomonadati</taxon>
        <taxon>Pseudomonadota</taxon>
        <taxon>Gammaproteobacteria</taxon>
        <taxon>Lysobacterales</taxon>
        <taxon>Lysobacteraceae</taxon>
        <taxon>Luteimonas</taxon>
    </lineage>
</organism>
<evidence type="ECO:0000259" key="5">
    <source>
        <dbReference type="Pfam" id="PF00733"/>
    </source>
</evidence>
<dbReference type="InterPro" id="IPR014729">
    <property type="entry name" value="Rossmann-like_a/b/a_fold"/>
</dbReference>
<dbReference type="PIRSF" id="PIRSF001589">
    <property type="entry name" value="Asn_synthetase_glu-h"/>
    <property type="match status" value="1"/>
</dbReference>
<proteinExistence type="inferred from homology"/>
<comment type="catalytic activity">
    <reaction evidence="4">
        <text>L-aspartate + L-glutamine + ATP + H2O = L-asparagine + L-glutamate + AMP + diphosphate + H(+)</text>
        <dbReference type="Rhea" id="RHEA:12228"/>
        <dbReference type="ChEBI" id="CHEBI:15377"/>
        <dbReference type="ChEBI" id="CHEBI:15378"/>
        <dbReference type="ChEBI" id="CHEBI:29985"/>
        <dbReference type="ChEBI" id="CHEBI:29991"/>
        <dbReference type="ChEBI" id="CHEBI:30616"/>
        <dbReference type="ChEBI" id="CHEBI:33019"/>
        <dbReference type="ChEBI" id="CHEBI:58048"/>
        <dbReference type="ChEBI" id="CHEBI:58359"/>
        <dbReference type="ChEBI" id="CHEBI:456215"/>
        <dbReference type="EC" id="6.3.5.4"/>
    </reaction>
</comment>
<accession>A0ABV7UUG8</accession>
<feature type="domain" description="Asparagine synthetase" evidence="5">
    <location>
        <begin position="219"/>
        <end position="575"/>
    </location>
</feature>
<gene>
    <name evidence="6" type="ORF">ACFOM9_09040</name>
</gene>
<dbReference type="EMBL" id="JBHRYF010000008">
    <property type="protein sequence ID" value="MFC3660208.1"/>
    <property type="molecule type" value="Genomic_DNA"/>
</dbReference>
<dbReference type="SUPFAM" id="SSF56235">
    <property type="entry name" value="N-terminal nucleophile aminohydrolases (Ntn hydrolases)"/>
    <property type="match status" value="1"/>
</dbReference>
<dbReference type="InterPro" id="IPR051786">
    <property type="entry name" value="ASN_synthetase/amidase"/>
</dbReference>
<dbReference type="SUPFAM" id="SSF52402">
    <property type="entry name" value="Adenine nucleotide alpha hydrolases-like"/>
    <property type="match status" value="1"/>
</dbReference>
<comment type="similarity">
    <text evidence="2">Belongs to the asparagine synthetase family.</text>
</comment>
<dbReference type="InterPro" id="IPR001962">
    <property type="entry name" value="Asn_synthase"/>
</dbReference>
<keyword evidence="7" id="KW-1185">Reference proteome</keyword>
<dbReference type="PANTHER" id="PTHR43284">
    <property type="entry name" value="ASPARAGINE SYNTHETASE (GLUTAMINE-HYDROLYZING)"/>
    <property type="match status" value="1"/>
</dbReference>
<dbReference type="Proteomes" id="UP001595724">
    <property type="component" value="Unassembled WGS sequence"/>
</dbReference>
<protein>
    <recommendedName>
        <fullName evidence="3">asparagine synthase (glutamine-hydrolyzing)</fullName>
        <ecNumber evidence="3">6.3.5.4</ecNumber>
    </recommendedName>
</protein>
<evidence type="ECO:0000313" key="6">
    <source>
        <dbReference type="EMBL" id="MFC3660208.1"/>
    </source>
</evidence>
<name>A0ABV7UUG8_9GAMM</name>
<evidence type="ECO:0000256" key="2">
    <source>
        <dbReference type="ARBA" id="ARBA00005752"/>
    </source>
</evidence>
<dbReference type="RefSeq" id="WP_386709255.1">
    <property type="nucleotide sequence ID" value="NZ_JBHRYF010000008.1"/>
</dbReference>
<dbReference type="EC" id="6.3.5.4" evidence="3"/>
<dbReference type="InterPro" id="IPR029055">
    <property type="entry name" value="Ntn_hydrolases_N"/>
</dbReference>
<dbReference type="Gene3D" id="3.40.50.620">
    <property type="entry name" value="HUPs"/>
    <property type="match status" value="2"/>
</dbReference>
<evidence type="ECO:0000256" key="4">
    <source>
        <dbReference type="ARBA" id="ARBA00048741"/>
    </source>
</evidence>
<comment type="caution">
    <text evidence="6">The sequence shown here is derived from an EMBL/GenBank/DDBJ whole genome shotgun (WGS) entry which is preliminary data.</text>
</comment>
<dbReference type="Pfam" id="PF00733">
    <property type="entry name" value="Asn_synthase"/>
    <property type="match status" value="1"/>
</dbReference>
<evidence type="ECO:0000256" key="3">
    <source>
        <dbReference type="ARBA" id="ARBA00012737"/>
    </source>
</evidence>
<sequence length="579" mass="64104">MSCRYIAVLGDRNGDDSAIRRAAPVLRNSGLFPRLLTRSIGLFAAEGTPTLALFGNSILVGHVFRRDGSPLRATGDVPGSLNGPQLRRFLLEDCWGEYVLMQPDTNESADLVIMRDPSGGVPCFHSDDAEPRFVTSDISIATHHGLYRKQVDWDFINRCLVYPHQVTQRTALSNVRELLPGCLLCVRETDVACEQAWSPWDFVASGRRNDNPDEAAARVRDGVMTATRAWADTDRSVLLEMSGGLDSSILATCLHKTDANVSCCTLVTSVPGADERQYAGLVAEYLGVPLQVEELGFGLARFDAPPPSWSVAPRISILQHALNEVMTEVGGKEDVASHFSGGGGDTIFCYLGNAAPAADAFRERGVSAGTNAIRELSLLHQCTFWKAARLTLDKLVRQPKAPYGADLTFLAPQVAAMPPDRHPWFEAPGDALPGDRQRIELLAGTQLYRHAMSRGPSRELRLPLLSQPVVEACLTAPTWMWIAGGRNRSVARAAFSNDLPREILERRSKGDFAQYLGAVWRRNGQRMLDFLLEGELQARGLLAPDSLRDFLRRRLAPRDRSFFRIFELCMIENWVRHQR</sequence>